<feature type="compositionally biased region" description="Polar residues" evidence="2">
    <location>
        <begin position="88"/>
        <end position="101"/>
    </location>
</feature>
<name>A0A1G7QEC4_CHIFI</name>
<feature type="domain" description="Anti-sigma K factor RskA C-terminal" evidence="4">
    <location>
        <begin position="119"/>
        <end position="277"/>
    </location>
</feature>
<dbReference type="InterPro" id="IPR018764">
    <property type="entry name" value="RskA_C"/>
</dbReference>
<evidence type="ECO:0000256" key="2">
    <source>
        <dbReference type="SAM" id="MobiDB-lite"/>
    </source>
</evidence>
<dbReference type="AlphaFoldDB" id="A0A1G7QEC4"/>
<gene>
    <name evidence="5" type="ORF">SAMN04488121_10325</name>
</gene>
<accession>A0A1G7QEC4</accession>
<dbReference type="EMBL" id="FNBN01000003">
    <property type="protein sequence ID" value="SDF96893.1"/>
    <property type="molecule type" value="Genomic_DNA"/>
</dbReference>
<dbReference type="Proteomes" id="UP000199045">
    <property type="component" value="Unassembled WGS sequence"/>
</dbReference>
<dbReference type="PANTHER" id="PTHR37461:SF1">
    <property type="entry name" value="ANTI-SIGMA-K FACTOR RSKA"/>
    <property type="match status" value="1"/>
</dbReference>
<evidence type="ECO:0000256" key="1">
    <source>
        <dbReference type="SAM" id="Coils"/>
    </source>
</evidence>
<evidence type="ECO:0000259" key="4">
    <source>
        <dbReference type="Pfam" id="PF10099"/>
    </source>
</evidence>
<organism evidence="5 6">
    <name type="scientific">Chitinophaga filiformis</name>
    <name type="common">Myxococcus filiformis</name>
    <name type="synonym">Flexibacter filiformis</name>
    <dbReference type="NCBI Taxonomy" id="104663"/>
    <lineage>
        <taxon>Bacteria</taxon>
        <taxon>Pseudomonadati</taxon>
        <taxon>Bacteroidota</taxon>
        <taxon>Chitinophagia</taxon>
        <taxon>Chitinophagales</taxon>
        <taxon>Chitinophagaceae</taxon>
        <taxon>Chitinophaga</taxon>
    </lineage>
</organism>
<keyword evidence="3" id="KW-0812">Transmembrane</keyword>
<dbReference type="Pfam" id="PF10099">
    <property type="entry name" value="RskA_C"/>
    <property type="match status" value="1"/>
</dbReference>
<keyword evidence="3" id="KW-1133">Transmembrane helix</keyword>
<dbReference type="InterPro" id="IPR051474">
    <property type="entry name" value="Anti-sigma-K/W_factor"/>
</dbReference>
<feature type="transmembrane region" description="Helical" evidence="3">
    <location>
        <begin position="114"/>
        <end position="135"/>
    </location>
</feature>
<evidence type="ECO:0000313" key="6">
    <source>
        <dbReference type="Proteomes" id="UP000199045"/>
    </source>
</evidence>
<dbReference type="GO" id="GO:0005886">
    <property type="term" value="C:plasma membrane"/>
    <property type="evidence" value="ECO:0007669"/>
    <property type="project" value="InterPro"/>
</dbReference>
<keyword evidence="1" id="KW-0175">Coiled coil</keyword>
<evidence type="ECO:0000256" key="3">
    <source>
        <dbReference type="SAM" id="Phobius"/>
    </source>
</evidence>
<sequence>MDVQRYISSGIIENHITGLLSESESREVLSAIQQHPEVKAAADALQVDMERYIQLWAAKPPAGIKRQLMDRLHKNEAEDPITAEPETFTANTNDDTFSEDTGSGLGLNLSQLQIWQYSAAAAIVLLLGSVVMNIVTYGNSGNYQQQVVSLQADQASLLAERDALKEQLDFAQKENGVMKDPSFKWVRMPGVGKHSGIVATICWNPQSKETFILAQALPEPPADKQYQLWAIVNGKPIDAGVFELGSKAHTVQKVKAVDNAQVFAVTLEKKGGSPSPTLEQMFVAGKVAG</sequence>
<keyword evidence="3" id="KW-0472">Membrane</keyword>
<dbReference type="PANTHER" id="PTHR37461">
    <property type="entry name" value="ANTI-SIGMA-K FACTOR RSKA"/>
    <property type="match status" value="1"/>
</dbReference>
<proteinExistence type="predicted"/>
<protein>
    <submittedName>
        <fullName evidence="5">Anti-sigma-K factor RskA</fullName>
    </submittedName>
</protein>
<dbReference type="GO" id="GO:0006417">
    <property type="term" value="P:regulation of translation"/>
    <property type="evidence" value="ECO:0007669"/>
    <property type="project" value="TreeGrafter"/>
</dbReference>
<dbReference type="OrthoDB" id="1420916at2"/>
<dbReference type="STRING" id="104663.SAMN04488121_10325"/>
<reference evidence="5 6" key="1">
    <citation type="submission" date="2016-10" db="EMBL/GenBank/DDBJ databases">
        <authorList>
            <person name="de Groot N.N."/>
        </authorList>
    </citation>
    <scope>NUCLEOTIDE SEQUENCE [LARGE SCALE GENOMIC DNA]</scope>
    <source>
        <strain evidence="5 6">DSM 527</strain>
    </source>
</reference>
<feature type="coiled-coil region" evidence="1">
    <location>
        <begin position="147"/>
        <end position="174"/>
    </location>
</feature>
<evidence type="ECO:0000313" key="5">
    <source>
        <dbReference type="EMBL" id="SDF96893.1"/>
    </source>
</evidence>
<dbReference type="GO" id="GO:0016989">
    <property type="term" value="F:sigma factor antagonist activity"/>
    <property type="evidence" value="ECO:0007669"/>
    <property type="project" value="TreeGrafter"/>
</dbReference>
<feature type="region of interest" description="Disordered" evidence="2">
    <location>
        <begin position="78"/>
        <end position="101"/>
    </location>
</feature>